<dbReference type="RefSeq" id="WP_099276020.1">
    <property type="nucleotide sequence ID" value="NZ_KZ304955.1"/>
</dbReference>
<evidence type="ECO:0000256" key="2">
    <source>
        <dbReference type="ARBA" id="ARBA00006024"/>
    </source>
</evidence>
<dbReference type="InterPro" id="IPR023298">
    <property type="entry name" value="ATPase_P-typ_TM_dom_sf"/>
</dbReference>
<dbReference type="PROSITE" id="PS01047">
    <property type="entry name" value="HMA_1"/>
    <property type="match status" value="1"/>
</dbReference>
<comment type="similarity">
    <text evidence="2 15">Belongs to the cation transport ATPase (P-type) (TC 3.A.3) family. Type IB subfamily.</text>
</comment>
<keyword evidence="9 15" id="KW-0067">ATP-binding</keyword>
<keyword evidence="8 15" id="KW-0547">Nucleotide-binding</keyword>
<dbReference type="Proteomes" id="UP000221860">
    <property type="component" value="Unassembled WGS sequence"/>
</dbReference>
<dbReference type="InterPro" id="IPR027256">
    <property type="entry name" value="P-typ_ATPase_IB"/>
</dbReference>
<feature type="transmembrane region" description="Helical" evidence="15">
    <location>
        <begin position="692"/>
        <end position="710"/>
    </location>
</feature>
<dbReference type="PRINTS" id="PR00119">
    <property type="entry name" value="CATATPASE"/>
</dbReference>
<evidence type="ECO:0000259" key="17">
    <source>
        <dbReference type="PROSITE" id="PS50846"/>
    </source>
</evidence>
<dbReference type="InterPro" id="IPR023299">
    <property type="entry name" value="ATPase_P-typ_cyto_dom_N"/>
</dbReference>
<dbReference type="SUPFAM" id="SSF81665">
    <property type="entry name" value="Calcium ATPase, transmembrane domain M"/>
    <property type="match status" value="1"/>
</dbReference>
<dbReference type="Gene3D" id="2.70.150.10">
    <property type="entry name" value="Calcium-transporting ATPase, cytoplasmic transduction domain A"/>
    <property type="match status" value="1"/>
</dbReference>
<dbReference type="SUPFAM" id="SSF81653">
    <property type="entry name" value="Calcium ATPase, transduction domain A"/>
    <property type="match status" value="1"/>
</dbReference>
<dbReference type="InterPro" id="IPR023214">
    <property type="entry name" value="HAD_sf"/>
</dbReference>
<evidence type="ECO:0000256" key="15">
    <source>
        <dbReference type="RuleBase" id="RU362081"/>
    </source>
</evidence>
<dbReference type="GO" id="GO:0055070">
    <property type="term" value="P:copper ion homeostasis"/>
    <property type="evidence" value="ECO:0007669"/>
    <property type="project" value="TreeGrafter"/>
</dbReference>
<dbReference type="CDD" id="cd00371">
    <property type="entry name" value="HMA"/>
    <property type="match status" value="1"/>
</dbReference>
<evidence type="ECO:0000256" key="12">
    <source>
        <dbReference type="ARBA" id="ARBA00022989"/>
    </source>
</evidence>
<evidence type="ECO:0000256" key="11">
    <source>
        <dbReference type="ARBA" id="ARBA00022967"/>
    </source>
</evidence>
<dbReference type="NCBIfam" id="TIGR01511">
    <property type="entry name" value="ATPase-IB1_Cu"/>
    <property type="match status" value="1"/>
</dbReference>
<dbReference type="PRINTS" id="PR00943">
    <property type="entry name" value="CUATPASE"/>
</dbReference>
<keyword evidence="14 15" id="KW-0472">Membrane</keyword>
<keyword evidence="12 15" id="KW-1133">Transmembrane helix</keyword>
<dbReference type="SUPFAM" id="SSF55008">
    <property type="entry name" value="HMA, heavy metal-associated domain"/>
    <property type="match status" value="1"/>
</dbReference>
<evidence type="ECO:0000256" key="7">
    <source>
        <dbReference type="ARBA" id="ARBA00022723"/>
    </source>
</evidence>
<dbReference type="PROSITE" id="PS00154">
    <property type="entry name" value="ATPASE_E1_E2"/>
    <property type="match status" value="1"/>
</dbReference>
<dbReference type="OrthoDB" id="9807843at2"/>
<keyword evidence="3" id="KW-0813">Transport</keyword>
<dbReference type="InterPro" id="IPR006121">
    <property type="entry name" value="HMA_dom"/>
</dbReference>
<evidence type="ECO:0000256" key="9">
    <source>
        <dbReference type="ARBA" id="ARBA00022840"/>
    </source>
</evidence>
<dbReference type="InterPro" id="IPR059000">
    <property type="entry name" value="ATPase_P-type_domA"/>
</dbReference>
<name>A0A2G1MHG6_9RHOB</name>
<evidence type="ECO:0000256" key="10">
    <source>
        <dbReference type="ARBA" id="ARBA00022842"/>
    </source>
</evidence>
<dbReference type="GO" id="GO:0043682">
    <property type="term" value="F:P-type divalent copper transporter activity"/>
    <property type="evidence" value="ECO:0007669"/>
    <property type="project" value="TreeGrafter"/>
</dbReference>
<organism evidence="18 19">
    <name type="scientific">Limimaricola cinnabarinus</name>
    <dbReference type="NCBI Taxonomy" id="1125964"/>
    <lineage>
        <taxon>Bacteria</taxon>
        <taxon>Pseudomonadati</taxon>
        <taxon>Pseudomonadota</taxon>
        <taxon>Alphaproteobacteria</taxon>
        <taxon>Rhodobacterales</taxon>
        <taxon>Paracoccaceae</taxon>
        <taxon>Limimaricola</taxon>
    </lineage>
</organism>
<feature type="transmembrane region" description="Helical" evidence="15">
    <location>
        <begin position="159"/>
        <end position="181"/>
    </location>
</feature>
<evidence type="ECO:0000256" key="16">
    <source>
        <dbReference type="SAM" id="MobiDB-lite"/>
    </source>
</evidence>
<keyword evidence="7 15" id="KW-0479">Metal-binding</keyword>
<evidence type="ECO:0000256" key="13">
    <source>
        <dbReference type="ARBA" id="ARBA00023065"/>
    </source>
</evidence>
<dbReference type="PANTHER" id="PTHR43520">
    <property type="entry name" value="ATP7, ISOFORM B"/>
    <property type="match status" value="1"/>
</dbReference>
<gene>
    <name evidence="18" type="ORF">CJ301_07815</name>
</gene>
<dbReference type="Gene3D" id="3.30.70.100">
    <property type="match status" value="1"/>
</dbReference>
<feature type="transmembrane region" description="Helical" evidence="15">
    <location>
        <begin position="123"/>
        <end position="147"/>
    </location>
</feature>
<dbReference type="InterPro" id="IPR036163">
    <property type="entry name" value="HMA_dom_sf"/>
</dbReference>
<dbReference type="PROSITE" id="PS50846">
    <property type="entry name" value="HMA_2"/>
    <property type="match status" value="1"/>
</dbReference>
<protein>
    <submittedName>
        <fullName evidence="18">Nitrogen fixation protein FixI</fullName>
    </submittedName>
</protein>
<proteinExistence type="inferred from homology"/>
<feature type="transmembrane region" description="Helical" evidence="15">
    <location>
        <begin position="193"/>
        <end position="211"/>
    </location>
</feature>
<reference evidence="18 19" key="1">
    <citation type="submission" date="2017-08" db="EMBL/GenBank/DDBJ databases">
        <title>Draft Genome Sequence of Loktanella cinnabarina Strain XM1, Isolated from Coastal Surface Water.</title>
        <authorList>
            <person name="Ma R."/>
            <person name="Wang J."/>
            <person name="Wang Q."/>
            <person name="Ma Z."/>
            <person name="Li J."/>
            <person name="Chen L."/>
        </authorList>
    </citation>
    <scope>NUCLEOTIDE SEQUENCE [LARGE SCALE GENOMIC DNA]</scope>
    <source>
        <strain evidence="18 19">XM1</strain>
    </source>
</reference>
<dbReference type="EMBL" id="NQWH01000009">
    <property type="protein sequence ID" value="PHP28102.1"/>
    <property type="molecule type" value="Genomic_DNA"/>
</dbReference>
<dbReference type="Gene3D" id="3.40.1110.10">
    <property type="entry name" value="Calcium-transporting ATPase, cytoplasmic domain N"/>
    <property type="match status" value="1"/>
</dbReference>
<dbReference type="GO" id="GO:0005507">
    <property type="term" value="F:copper ion binding"/>
    <property type="evidence" value="ECO:0007669"/>
    <property type="project" value="TreeGrafter"/>
</dbReference>
<dbReference type="SUPFAM" id="SSF56784">
    <property type="entry name" value="HAD-like"/>
    <property type="match status" value="1"/>
</dbReference>
<dbReference type="Pfam" id="PF00122">
    <property type="entry name" value="E1-E2_ATPase"/>
    <property type="match status" value="1"/>
</dbReference>
<keyword evidence="19" id="KW-1185">Reference proteome</keyword>
<evidence type="ECO:0000256" key="8">
    <source>
        <dbReference type="ARBA" id="ARBA00022741"/>
    </source>
</evidence>
<dbReference type="InterPro" id="IPR008250">
    <property type="entry name" value="ATPase_P-typ_transduc_dom_A_sf"/>
</dbReference>
<dbReference type="GO" id="GO:0005886">
    <property type="term" value="C:plasma membrane"/>
    <property type="evidence" value="ECO:0007669"/>
    <property type="project" value="UniProtKB-SubCell"/>
</dbReference>
<feature type="region of interest" description="Disordered" evidence="16">
    <location>
        <begin position="1"/>
        <end position="26"/>
    </location>
</feature>
<comment type="caution">
    <text evidence="18">The sequence shown here is derived from an EMBL/GenBank/DDBJ whole genome shotgun (WGS) entry which is preliminary data.</text>
</comment>
<feature type="domain" description="HMA" evidence="17">
    <location>
        <begin position="41"/>
        <end position="107"/>
    </location>
</feature>
<evidence type="ECO:0000256" key="14">
    <source>
        <dbReference type="ARBA" id="ARBA00023136"/>
    </source>
</evidence>
<dbReference type="NCBIfam" id="TIGR01525">
    <property type="entry name" value="ATPase-IB_hvy"/>
    <property type="match status" value="1"/>
</dbReference>
<dbReference type="AlphaFoldDB" id="A0A2G1MHG6"/>
<evidence type="ECO:0000256" key="1">
    <source>
        <dbReference type="ARBA" id="ARBA00004651"/>
    </source>
</evidence>
<dbReference type="InterPro" id="IPR018303">
    <property type="entry name" value="ATPase_P-typ_P_site"/>
</dbReference>
<dbReference type="Pfam" id="PF00702">
    <property type="entry name" value="Hydrolase"/>
    <property type="match status" value="1"/>
</dbReference>
<evidence type="ECO:0000256" key="5">
    <source>
        <dbReference type="ARBA" id="ARBA00022553"/>
    </source>
</evidence>
<evidence type="ECO:0000256" key="4">
    <source>
        <dbReference type="ARBA" id="ARBA00022475"/>
    </source>
</evidence>
<evidence type="ECO:0000256" key="6">
    <source>
        <dbReference type="ARBA" id="ARBA00022692"/>
    </source>
</evidence>
<dbReference type="InterPro" id="IPR036412">
    <property type="entry name" value="HAD-like_sf"/>
</dbReference>
<evidence type="ECO:0000313" key="18">
    <source>
        <dbReference type="EMBL" id="PHP28102.1"/>
    </source>
</evidence>
<dbReference type="Pfam" id="PF00403">
    <property type="entry name" value="HMA"/>
    <property type="match status" value="1"/>
</dbReference>
<dbReference type="GO" id="GO:0016887">
    <property type="term" value="F:ATP hydrolysis activity"/>
    <property type="evidence" value="ECO:0007669"/>
    <property type="project" value="InterPro"/>
</dbReference>
<evidence type="ECO:0000313" key="19">
    <source>
        <dbReference type="Proteomes" id="UP000221860"/>
    </source>
</evidence>
<dbReference type="PANTHER" id="PTHR43520:SF5">
    <property type="entry name" value="CATION-TRANSPORTING P-TYPE ATPASE-RELATED"/>
    <property type="match status" value="1"/>
</dbReference>
<dbReference type="Gene3D" id="1.20.1110.10">
    <property type="entry name" value="Calcium-transporting ATPase, transmembrane domain"/>
    <property type="match status" value="1"/>
</dbReference>
<evidence type="ECO:0000256" key="3">
    <source>
        <dbReference type="ARBA" id="ARBA00022448"/>
    </source>
</evidence>
<keyword evidence="5" id="KW-0597">Phosphoprotein</keyword>
<dbReference type="GO" id="GO:0005524">
    <property type="term" value="F:ATP binding"/>
    <property type="evidence" value="ECO:0007669"/>
    <property type="project" value="UniProtKB-UniRule"/>
</dbReference>
<keyword evidence="4 15" id="KW-1003">Cell membrane</keyword>
<comment type="subcellular location">
    <subcellularLocation>
        <location evidence="1">Cell membrane</location>
        <topology evidence="1">Multi-pass membrane protein</topology>
    </subcellularLocation>
</comment>
<keyword evidence="6 15" id="KW-0812">Transmembrane</keyword>
<keyword evidence="13" id="KW-0406">Ion transport</keyword>
<sequence>MKMDINESHGPALPVSGPRKTDPPPRAERLAMIRPSAAGRGVCLLSVPGLRCGGCVAAVERALAELPQVVSARANLTLKQVRVVLARADDDPLPVLERLDALGHEAHPIEADREADTKGEGPGLLRAMAVAGFGAMNVMLLSVAVWSGADGIMRETFHLISGLIALPVVAYAGQPFFWSALSALKARRLNMDVPIALAILLAVALSLFETARGGEEVFFDAAVTLLFFLLTGRYLDQLMRDRARSAVMGLARLAPKGALRLLADGGREWLPKEAIAPGMRLVVAAGERLPVDARIRRGTTDLDRSIVTGEAMPLSAGPGMDLEAGTLNLTGEIEVEVLRAADASFLAEMMRMLGAAEGGRGGYVRIADRAARLYAPVVHLLALLTFMGWLWITRDWQASAFVAISVLIITCPCALGLAVPVAHVVAAGRLMREGVLMKDGAALERLAEIDRALFDKTGTLTTGTPRITGGPEDADDRAVARALALRSRHPAARAIAGQLDAFELTAEAVAEHPGLGVEGVVRGRRARLGRASWVAKIAAGPRPETGPAFAIEGQEARMFDLHETLRPAAREAVAELKAEGLPVALLSGDAGERAARIAALAGIDEVHHGATPAQKVAHLDALRNGGHRALMVGDGLNDAAALAAAHVSMAPASASEAGRTAADFVILRDGLDAVPATYGLARATARIVRQNFALAIAYNCIAIPLAMAGLVTPLLAALAMSGSSILVIGNALRLNGRLAPPKARPEPQALMMPA</sequence>
<feature type="transmembrane region" description="Helical" evidence="15">
    <location>
        <begin position="398"/>
        <end position="428"/>
    </location>
</feature>
<dbReference type="Gene3D" id="3.40.50.1000">
    <property type="entry name" value="HAD superfamily/HAD-like"/>
    <property type="match status" value="1"/>
</dbReference>
<dbReference type="InterPro" id="IPR017969">
    <property type="entry name" value="Heavy-metal-associated_CS"/>
</dbReference>
<accession>A0A2G1MHG6</accession>
<keyword evidence="10" id="KW-0460">Magnesium</keyword>
<dbReference type="NCBIfam" id="TIGR01512">
    <property type="entry name" value="ATPase-IB2_Cd"/>
    <property type="match status" value="1"/>
</dbReference>
<feature type="transmembrane region" description="Helical" evidence="15">
    <location>
        <begin position="217"/>
        <end position="235"/>
    </location>
</feature>
<dbReference type="InterPro" id="IPR001757">
    <property type="entry name" value="P_typ_ATPase"/>
</dbReference>
<dbReference type="NCBIfam" id="TIGR01494">
    <property type="entry name" value="ATPase_P-type"/>
    <property type="match status" value="1"/>
</dbReference>
<keyword evidence="11" id="KW-1278">Translocase</keyword>
<feature type="transmembrane region" description="Helical" evidence="15">
    <location>
        <begin position="373"/>
        <end position="392"/>
    </location>
</feature>